<dbReference type="EMBL" id="JQBL01000044">
    <property type="protein sequence ID" value="KRN47468.1"/>
    <property type="molecule type" value="Genomic_DNA"/>
</dbReference>
<dbReference type="PANTHER" id="PTHR42924:SF3">
    <property type="entry name" value="POLYMERASE_HISTIDINOL PHOSPHATASE N-TERMINAL DOMAIN-CONTAINING PROTEIN"/>
    <property type="match status" value="1"/>
</dbReference>
<sequence length="280" mass="31788">MEKWKADLHLHTTASDGSDSSDSLLRKVKEKGIAYCAITDHDTLAGVHAVKEIPSGVTLIAGIEFSTITKYREVHILGYGFDATHPVMKKVIDKGRLKRKRKLENRLVYLSHLGYEFSQEDKEKLRQLNACAKPHLARMLMQYEYVSSMEEGIKIVAGCHDDDDRLDYHEVIKAIHDANGWAVWAHPLGGEHKRHLAPWECERQLCLLLDAGIDGLECFYSRYNQEEEDYLCSLANRFQLTISGGSDYHGINKSVELGRLNTEGRQIDASQLTILHKIVK</sequence>
<dbReference type="RefSeq" id="WP_031589785.1">
    <property type="nucleotide sequence ID" value="NZ_JNKN01000045.1"/>
</dbReference>
<dbReference type="Proteomes" id="UP000051841">
    <property type="component" value="Unassembled WGS sequence"/>
</dbReference>
<proteinExistence type="predicted"/>
<feature type="compositionally biased region" description="Basic and acidic residues" evidence="1">
    <location>
        <begin position="1"/>
        <end position="10"/>
    </location>
</feature>
<accession>A0A0R2HBR0</accession>
<feature type="domain" description="Polymerase/histidinol phosphatase N-terminal" evidence="2">
    <location>
        <begin position="6"/>
        <end position="69"/>
    </location>
</feature>
<dbReference type="Gene3D" id="3.20.20.140">
    <property type="entry name" value="Metal-dependent hydrolases"/>
    <property type="match status" value="1"/>
</dbReference>
<feature type="region of interest" description="Disordered" evidence="1">
    <location>
        <begin position="1"/>
        <end position="22"/>
    </location>
</feature>
<dbReference type="InterPro" id="IPR016195">
    <property type="entry name" value="Pol/histidinol_Pase-like"/>
</dbReference>
<evidence type="ECO:0000313" key="4">
    <source>
        <dbReference type="Proteomes" id="UP000051841"/>
    </source>
</evidence>
<dbReference type="PANTHER" id="PTHR42924">
    <property type="entry name" value="EXONUCLEASE"/>
    <property type="match status" value="1"/>
</dbReference>
<gene>
    <name evidence="3" type="ORF">IV49_GL001541</name>
</gene>
<dbReference type="SMART" id="SM00481">
    <property type="entry name" value="POLIIIAc"/>
    <property type="match status" value="1"/>
</dbReference>
<dbReference type="GO" id="GO:0004534">
    <property type="term" value="F:5'-3' RNA exonuclease activity"/>
    <property type="evidence" value="ECO:0007669"/>
    <property type="project" value="TreeGrafter"/>
</dbReference>
<dbReference type="InterPro" id="IPR004013">
    <property type="entry name" value="PHP_dom"/>
</dbReference>
<dbReference type="InterPro" id="IPR052018">
    <property type="entry name" value="PHP_domain"/>
</dbReference>
<dbReference type="Gene3D" id="1.10.150.650">
    <property type="match status" value="1"/>
</dbReference>
<dbReference type="Pfam" id="PF02811">
    <property type="entry name" value="PHP"/>
    <property type="match status" value="1"/>
</dbReference>
<dbReference type="InterPro" id="IPR003141">
    <property type="entry name" value="Pol/His_phosphatase_N"/>
</dbReference>
<evidence type="ECO:0000259" key="2">
    <source>
        <dbReference type="SMART" id="SM00481"/>
    </source>
</evidence>
<keyword evidence="4" id="KW-1185">Reference proteome</keyword>
<organism evidence="3 4">
    <name type="scientific">Kandleria vitulina DSM 20405</name>
    <dbReference type="NCBI Taxonomy" id="1410657"/>
    <lineage>
        <taxon>Bacteria</taxon>
        <taxon>Bacillati</taxon>
        <taxon>Bacillota</taxon>
        <taxon>Erysipelotrichia</taxon>
        <taxon>Erysipelotrichales</taxon>
        <taxon>Coprobacillaceae</taxon>
        <taxon>Kandleria</taxon>
    </lineage>
</organism>
<dbReference type="PATRIC" id="fig|1410657.5.peg.1590"/>
<comment type="caution">
    <text evidence="3">The sequence shown here is derived from an EMBL/GenBank/DDBJ whole genome shotgun (WGS) entry which is preliminary data.</text>
</comment>
<dbReference type="CDD" id="cd07438">
    <property type="entry name" value="PHP_HisPPase_AMP"/>
    <property type="match status" value="1"/>
</dbReference>
<dbReference type="SUPFAM" id="SSF89550">
    <property type="entry name" value="PHP domain-like"/>
    <property type="match status" value="1"/>
</dbReference>
<name>A0A0R2HBR0_9FIRM</name>
<evidence type="ECO:0000256" key="1">
    <source>
        <dbReference type="SAM" id="MobiDB-lite"/>
    </source>
</evidence>
<dbReference type="GO" id="GO:0035312">
    <property type="term" value="F:5'-3' DNA exonuclease activity"/>
    <property type="evidence" value="ECO:0007669"/>
    <property type="project" value="TreeGrafter"/>
</dbReference>
<evidence type="ECO:0000313" key="3">
    <source>
        <dbReference type="EMBL" id="KRN47468.1"/>
    </source>
</evidence>
<dbReference type="AlphaFoldDB" id="A0A0R2HBR0"/>
<reference evidence="3 4" key="1">
    <citation type="journal article" date="2015" name="Genome Announc.">
        <title>Expanding the biotechnology potential of lactobacilli through comparative genomics of 213 strains and associated genera.</title>
        <authorList>
            <person name="Sun Z."/>
            <person name="Harris H.M."/>
            <person name="McCann A."/>
            <person name="Guo C."/>
            <person name="Argimon S."/>
            <person name="Zhang W."/>
            <person name="Yang X."/>
            <person name="Jeffery I.B."/>
            <person name="Cooney J.C."/>
            <person name="Kagawa T.F."/>
            <person name="Liu W."/>
            <person name="Song Y."/>
            <person name="Salvetti E."/>
            <person name="Wrobel A."/>
            <person name="Rasinkangas P."/>
            <person name="Parkhill J."/>
            <person name="Rea M.C."/>
            <person name="O'Sullivan O."/>
            <person name="Ritari J."/>
            <person name="Douillard F.P."/>
            <person name="Paul Ross R."/>
            <person name="Yang R."/>
            <person name="Briner A.E."/>
            <person name="Felis G.E."/>
            <person name="de Vos W.M."/>
            <person name="Barrangou R."/>
            <person name="Klaenhammer T.R."/>
            <person name="Caufield P.W."/>
            <person name="Cui Y."/>
            <person name="Zhang H."/>
            <person name="O'Toole P.W."/>
        </authorList>
    </citation>
    <scope>NUCLEOTIDE SEQUENCE [LARGE SCALE GENOMIC DNA]</scope>
    <source>
        <strain evidence="3 4">DSM 20405</strain>
    </source>
</reference>
<protein>
    <recommendedName>
        <fullName evidence="2">Polymerase/histidinol phosphatase N-terminal domain-containing protein</fullName>
    </recommendedName>
</protein>